<comment type="similarity">
    <text evidence="1">Belongs to the 'GDSL' lipolytic enzyme family.</text>
</comment>
<evidence type="ECO:0000256" key="2">
    <source>
        <dbReference type="ARBA" id="ARBA00023180"/>
    </source>
</evidence>
<dbReference type="GO" id="GO:0016788">
    <property type="term" value="F:hydrolase activity, acting on ester bonds"/>
    <property type="evidence" value="ECO:0007669"/>
    <property type="project" value="InterPro"/>
</dbReference>
<protein>
    <recommendedName>
        <fullName evidence="5">SGNH hydrolase-type esterase domain containing protein</fullName>
    </recommendedName>
</protein>
<dbReference type="PANTHER" id="PTHR22835">
    <property type="entry name" value="ZINC FINGER FYVE DOMAIN CONTAINING PROTEIN"/>
    <property type="match status" value="1"/>
</dbReference>
<evidence type="ECO:0000256" key="1">
    <source>
        <dbReference type="ARBA" id="ARBA00008668"/>
    </source>
</evidence>
<dbReference type="InterPro" id="IPR001087">
    <property type="entry name" value="GDSL"/>
</dbReference>
<comment type="caution">
    <text evidence="3">The sequence shown here is derived from an EMBL/GenBank/DDBJ whole genome shotgun (WGS) entry which is preliminary data.</text>
</comment>
<sequence length="161" mass="17639">MSFCRSKPVLFDIGDSNSDTGGFSIEFGVTIGPPTGISSPCSITQLADYATTFKYELFDPIHAIFEANFTNRGNSTINGPSIQPEGKPFNLDIEIRQFLQFGACSLELISEEFNNALYTIDIGQNDLASSFTDLSFGQVIDQVSFFITMIKVLFGQMPTTS</sequence>
<keyword evidence="4" id="KW-1185">Reference proteome</keyword>
<evidence type="ECO:0008006" key="5">
    <source>
        <dbReference type="Google" id="ProtNLM"/>
    </source>
</evidence>
<organism evidence="3 4">
    <name type="scientific">Trema orientale</name>
    <name type="common">Charcoal tree</name>
    <name type="synonym">Celtis orientalis</name>
    <dbReference type="NCBI Taxonomy" id="63057"/>
    <lineage>
        <taxon>Eukaryota</taxon>
        <taxon>Viridiplantae</taxon>
        <taxon>Streptophyta</taxon>
        <taxon>Embryophyta</taxon>
        <taxon>Tracheophyta</taxon>
        <taxon>Spermatophyta</taxon>
        <taxon>Magnoliopsida</taxon>
        <taxon>eudicotyledons</taxon>
        <taxon>Gunneridae</taxon>
        <taxon>Pentapetalae</taxon>
        <taxon>rosids</taxon>
        <taxon>fabids</taxon>
        <taxon>Rosales</taxon>
        <taxon>Cannabaceae</taxon>
        <taxon>Trema</taxon>
    </lineage>
</organism>
<dbReference type="AlphaFoldDB" id="A0A2P5ETA2"/>
<dbReference type="Proteomes" id="UP000237000">
    <property type="component" value="Unassembled WGS sequence"/>
</dbReference>
<name>A0A2P5ETA2_TREOI</name>
<dbReference type="PANTHER" id="PTHR22835:SF158">
    <property type="entry name" value="GDSL ESTERASE_LIPASE LIP-4-LIKE ISOFORM X1"/>
    <property type="match status" value="1"/>
</dbReference>
<dbReference type="InterPro" id="IPR036514">
    <property type="entry name" value="SGNH_hydro_sf"/>
</dbReference>
<keyword evidence="2" id="KW-0325">Glycoprotein</keyword>
<reference evidence="4" key="1">
    <citation type="submission" date="2016-06" db="EMBL/GenBank/DDBJ databases">
        <title>Parallel loss of symbiosis genes in relatives of nitrogen-fixing non-legume Parasponia.</title>
        <authorList>
            <person name="Van Velzen R."/>
            <person name="Holmer R."/>
            <person name="Bu F."/>
            <person name="Rutten L."/>
            <person name="Van Zeijl A."/>
            <person name="Liu W."/>
            <person name="Santuari L."/>
            <person name="Cao Q."/>
            <person name="Sharma T."/>
            <person name="Shen D."/>
            <person name="Roswanjaya Y."/>
            <person name="Wardhani T."/>
            <person name="Kalhor M.S."/>
            <person name="Jansen J."/>
            <person name="Van den Hoogen J."/>
            <person name="Gungor B."/>
            <person name="Hartog M."/>
            <person name="Hontelez J."/>
            <person name="Verver J."/>
            <person name="Yang W.-C."/>
            <person name="Schijlen E."/>
            <person name="Repin R."/>
            <person name="Schilthuizen M."/>
            <person name="Schranz E."/>
            <person name="Heidstra R."/>
            <person name="Miyata K."/>
            <person name="Fedorova E."/>
            <person name="Kohlen W."/>
            <person name="Bisseling T."/>
            <person name="Smit S."/>
            <person name="Geurts R."/>
        </authorList>
    </citation>
    <scope>NUCLEOTIDE SEQUENCE [LARGE SCALE GENOMIC DNA]</scope>
    <source>
        <strain evidence="4">cv. RG33-2</strain>
    </source>
</reference>
<dbReference type="EMBL" id="JXTC01000102">
    <property type="protein sequence ID" value="PON88736.1"/>
    <property type="molecule type" value="Genomic_DNA"/>
</dbReference>
<dbReference type="STRING" id="63057.A0A2P5ETA2"/>
<evidence type="ECO:0000313" key="4">
    <source>
        <dbReference type="Proteomes" id="UP000237000"/>
    </source>
</evidence>
<gene>
    <name evidence="3" type="ORF">TorRG33x02_154420</name>
</gene>
<dbReference type="OrthoDB" id="1600564at2759"/>
<evidence type="ECO:0000313" key="3">
    <source>
        <dbReference type="EMBL" id="PON88736.1"/>
    </source>
</evidence>
<accession>A0A2P5ETA2</accession>
<proteinExistence type="inferred from homology"/>
<dbReference type="Pfam" id="PF00657">
    <property type="entry name" value="Lipase_GDSL"/>
    <property type="match status" value="1"/>
</dbReference>
<dbReference type="Gene3D" id="3.40.50.1110">
    <property type="entry name" value="SGNH hydrolase"/>
    <property type="match status" value="1"/>
</dbReference>
<dbReference type="InParanoid" id="A0A2P5ETA2"/>